<evidence type="ECO:0000313" key="7">
    <source>
        <dbReference type="EMBL" id="MBE1612662.1"/>
    </source>
</evidence>
<dbReference type="GO" id="GO:0003677">
    <property type="term" value="F:DNA binding"/>
    <property type="evidence" value="ECO:0007669"/>
    <property type="project" value="InterPro"/>
</dbReference>
<keyword evidence="2" id="KW-0805">Transcription regulation</keyword>
<dbReference type="GO" id="GO:0006352">
    <property type="term" value="P:DNA-templated transcription initiation"/>
    <property type="evidence" value="ECO:0007669"/>
    <property type="project" value="InterPro"/>
</dbReference>
<gene>
    <name evidence="7" type="ORF">HEB94_009510</name>
</gene>
<dbReference type="CDD" id="cd06171">
    <property type="entry name" value="Sigma70_r4"/>
    <property type="match status" value="1"/>
</dbReference>
<organism evidence="7 8">
    <name type="scientific">Actinopolymorpha pittospori</name>
    <dbReference type="NCBI Taxonomy" id="648752"/>
    <lineage>
        <taxon>Bacteria</taxon>
        <taxon>Bacillati</taxon>
        <taxon>Actinomycetota</taxon>
        <taxon>Actinomycetes</taxon>
        <taxon>Propionibacteriales</taxon>
        <taxon>Actinopolymorphaceae</taxon>
        <taxon>Actinopolymorpha</taxon>
    </lineage>
</organism>
<dbReference type="PANTHER" id="PTHR43133">
    <property type="entry name" value="RNA POLYMERASE ECF-TYPE SIGMA FACTO"/>
    <property type="match status" value="1"/>
</dbReference>
<evidence type="ECO:0000256" key="3">
    <source>
        <dbReference type="ARBA" id="ARBA00023082"/>
    </source>
</evidence>
<dbReference type="SUPFAM" id="SSF88659">
    <property type="entry name" value="Sigma3 and sigma4 domains of RNA polymerase sigma factors"/>
    <property type="match status" value="1"/>
</dbReference>
<dbReference type="InterPro" id="IPR036388">
    <property type="entry name" value="WH-like_DNA-bd_sf"/>
</dbReference>
<dbReference type="NCBIfam" id="TIGR02937">
    <property type="entry name" value="sigma70-ECF"/>
    <property type="match status" value="1"/>
</dbReference>
<dbReference type="Proteomes" id="UP000638648">
    <property type="component" value="Unassembled WGS sequence"/>
</dbReference>
<protein>
    <submittedName>
        <fullName evidence="7">RNA polymerase sigma-70 factor (ECF subfamily)</fullName>
    </submittedName>
</protein>
<feature type="domain" description="RNA polymerase sigma-70 region 2" evidence="5">
    <location>
        <begin position="44"/>
        <end position="112"/>
    </location>
</feature>
<accession>A0A927RDQ0</accession>
<dbReference type="EMBL" id="JADBEM010000001">
    <property type="protein sequence ID" value="MBE1612662.1"/>
    <property type="molecule type" value="Genomic_DNA"/>
</dbReference>
<dbReference type="PANTHER" id="PTHR43133:SF25">
    <property type="entry name" value="RNA POLYMERASE SIGMA FACTOR RFAY-RELATED"/>
    <property type="match status" value="1"/>
</dbReference>
<evidence type="ECO:0000256" key="4">
    <source>
        <dbReference type="ARBA" id="ARBA00023163"/>
    </source>
</evidence>
<proteinExistence type="inferred from homology"/>
<feature type="domain" description="RNA polymerase sigma factor 70 region 4 type 2" evidence="6">
    <location>
        <begin position="146"/>
        <end position="197"/>
    </location>
</feature>
<dbReference type="Pfam" id="PF08281">
    <property type="entry name" value="Sigma70_r4_2"/>
    <property type="match status" value="1"/>
</dbReference>
<keyword evidence="8" id="KW-1185">Reference proteome</keyword>
<dbReference type="InterPro" id="IPR039425">
    <property type="entry name" value="RNA_pol_sigma-70-like"/>
</dbReference>
<dbReference type="Gene3D" id="1.10.10.10">
    <property type="entry name" value="Winged helix-like DNA-binding domain superfamily/Winged helix DNA-binding domain"/>
    <property type="match status" value="1"/>
</dbReference>
<dbReference type="Gene3D" id="1.10.1740.10">
    <property type="match status" value="1"/>
</dbReference>
<dbReference type="SUPFAM" id="SSF88946">
    <property type="entry name" value="Sigma2 domain of RNA polymerase sigma factors"/>
    <property type="match status" value="1"/>
</dbReference>
<evidence type="ECO:0000313" key="8">
    <source>
        <dbReference type="Proteomes" id="UP000638648"/>
    </source>
</evidence>
<dbReference type="InterPro" id="IPR013325">
    <property type="entry name" value="RNA_pol_sigma_r2"/>
</dbReference>
<reference evidence="7" key="1">
    <citation type="submission" date="2020-10" db="EMBL/GenBank/DDBJ databases">
        <title>Sequencing the genomes of 1000 actinobacteria strains.</title>
        <authorList>
            <person name="Klenk H.-P."/>
        </authorList>
    </citation>
    <scope>NUCLEOTIDE SEQUENCE</scope>
    <source>
        <strain evidence="7">DSM 45354</strain>
    </source>
</reference>
<comment type="caution">
    <text evidence="7">The sequence shown here is derived from an EMBL/GenBank/DDBJ whole genome shotgun (WGS) entry which is preliminary data.</text>
</comment>
<dbReference type="InterPro" id="IPR013324">
    <property type="entry name" value="RNA_pol_sigma_r3/r4-like"/>
</dbReference>
<keyword evidence="4" id="KW-0804">Transcription</keyword>
<dbReference type="GO" id="GO:0016987">
    <property type="term" value="F:sigma factor activity"/>
    <property type="evidence" value="ECO:0007669"/>
    <property type="project" value="UniProtKB-KW"/>
</dbReference>
<evidence type="ECO:0000256" key="2">
    <source>
        <dbReference type="ARBA" id="ARBA00023015"/>
    </source>
</evidence>
<evidence type="ECO:0000259" key="5">
    <source>
        <dbReference type="Pfam" id="PF04542"/>
    </source>
</evidence>
<name>A0A927RDQ0_9ACTN</name>
<sequence>MAMVGNPAGPRGHERDVDVLTELDSDQELWRRASAGEEAAFGQLFDRHARTVYNFLFRRTASWSEAEDLTSAVFLHAWRRRRQVVLDRESALPWLLKVADYTARNERRALRRYRAAIDRLNLAPEVQPDHADTVAERVDDERAMGEVRRALNRLPRHERQVIELSVWTGLDHQAVAVALGVPVGTVKSRLSRARKRLHGLLLPTYLISREPS</sequence>
<dbReference type="Pfam" id="PF04542">
    <property type="entry name" value="Sigma70_r2"/>
    <property type="match status" value="1"/>
</dbReference>
<dbReference type="InterPro" id="IPR013249">
    <property type="entry name" value="RNA_pol_sigma70_r4_t2"/>
</dbReference>
<keyword evidence="3" id="KW-0731">Sigma factor</keyword>
<evidence type="ECO:0000256" key="1">
    <source>
        <dbReference type="ARBA" id="ARBA00010641"/>
    </source>
</evidence>
<dbReference type="RefSeq" id="WP_238361807.1">
    <property type="nucleotide sequence ID" value="NZ_BAABJL010000140.1"/>
</dbReference>
<dbReference type="InterPro" id="IPR007627">
    <property type="entry name" value="RNA_pol_sigma70_r2"/>
</dbReference>
<comment type="similarity">
    <text evidence="1">Belongs to the sigma-70 factor family. ECF subfamily.</text>
</comment>
<dbReference type="AlphaFoldDB" id="A0A927RDQ0"/>
<dbReference type="InterPro" id="IPR014284">
    <property type="entry name" value="RNA_pol_sigma-70_dom"/>
</dbReference>
<evidence type="ECO:0000259" key="6">
    <source>
        <dbReference type="Pfam" id="PF08281"/>
    </source>
</evidence>